<name>A0A212LH19_9HYPH</name>
<evidence type="ECO:0000256" key="2">
    <source>
        <dbReference type="ARBA" id="ARBA00022729"/>
    </source>
</evidence>
<dbReference type="PANTHER" id="PTHR39210">
    <property type="entry name" value="HEPARIN-SULFATE LYASE"/>
    <property type="match status" value="1"/>
</dbReference>
<sequence>MRTPAGDGAGPDDNRETIMFVECLADLPRTIDRFVPAPPARDRAAWLRLPADVRDALTARGESLADAAYPPLAASAYMDFRRNGDRARFEARYLTRRRTLNAAVMAECVAGDGRFLDQVIDGIFALCEESGWQLPAHNTLVRDTPTAILPDVGAPVLDLFACETGAQLAVVDHLLGAALDAVSPLIRARIRREIDARIVAPYLGRHFWWMGDGDEPMCNWTVWCTQNVLLAIMSGDYPDDLRRQVVVKAAESLDAFLKDYQDDGCCEEGAQYYRHAGLCLFNAMDILNKVTGGAFAAAARSDKIRNIAEYIVNINARGAYYFNFADCSPLAGRAGAREYLFGLAVGSDRLADFAAADWAVSTDRDLPDEINLYYRLQAAFAAERLAAHRPAASRAAADIHYPGVGLFILRDASFDLAVKAGDNGDSHGHADAGSLILFRDGEPLLIDVGVETYTAKTFSAARHEIWTIRSAYHNLPLFGGVEEGYGAAYGARDVVFQPGERESRVSMDLAGAFPPAAGVTTARRTVRFVKGERIEIEDVRSPAGPSTLHLMLARRPDIAADGLVLPGLGAIEIDGGGAATVEAIAVADPRLRLAWPDTLYRVAIPFEERIAVRIRR</sequence>
<evidence type="ECO:0000256" key="3">
    <source>
        <dbReference type="ARBA" id="ARBA00022764"/>
    </source>
</evidence>
<dbReference type="Gene3D" id="2.70.98.70">
    <property type="match status" value="1"/>
</dbReference>
<dbReference type="Pfam" id="PF07940">
    <property type="entry name" value="Hepar_II_III_C"/>
    <property type="match status" value="1"/>
</dbReference>
<dbReference type="SUPFAM" id="SSF48230">
    <property type="entry name" value="Chondroitin AC/alginate lyase"/>
    <property type="match status" value="1"/>
</dbReference>
<evidence type="ECO:0000259" key="5">
    <source>
        <dbReference type="Pfam" id="PF07940"/>
    </source>
</evidence>
<comment type="subcellular location">
    <subcellularLocation>
        <location evidence="1">Periplasm</location>
    </subcellularLocation>
</comment>
<keyword evidence="2" id="KW-0732">Signal</keyword>
<gene>
    <name evidence="6" type="ORF">KL86PLE_40659</name>
</gene>
<dbReference type="PANTHER" id="PTHR39210:SF1">
    <property type="entry name" value="HEPARIN-SULFATE LYASE"/>
    <property type="match status" value="1"/>
</dbReference>
<reference evidence="6" key="1">
    <citation type="submission" date="2016-08" db="EMBL/GenBank/DDBJ databases">
        <authorList>
            <person name="Seilhamer J.J."/>
        </authorList>
    </citation>
    <scope>NUCLEOTIDE SEQUENCE</scope>
    <source>
        <strain evidence="6">86</strain>
    </source>
</reference>
<dbReference type="AlphaFoldDB" id="A0A212LH19"/>
<dbReference type="GO" id="GO:0042597">
    <property type="term" value="C:periplasmic space"/>
    <property type="evidence" value="ECO:0007669"/>
    <property type="project" value="UniProtKB-SubCell"/>
</dbReference>
<feature type="domain" description="Heparinase II/III-like C-terminal" evidence="5">
    <location>
        <begin position="398"/>
        <end position="558"/>
    </location>
</feature>
<accession>A0A212LH19</accession>
<dbReference type="RefSeq" id="WP_288196898.1">
    <property type="nucleotide sequence ID" value="NZ_LT608334.1"/>
</dbReference>
<keyword evidence="4" id="KW-0456">Lyase</keyword>
<proteinExistence type="predicted"/>
<keyword evidence="3" id="KW-0574">Periplasm</keyword>
<evidence type="ECO:0000313" key="6">
    <source>
        <dbReference type="EMBL" id="SCM76854.1"/>
    </source>
</evidence>
<evidence type="ECO:0000256" key="1">
    <source>
        <dbReference type="ARBA" id="ARBA00004418"/>
    </source>
</evidence>
<dbReference type="InterPro" id="IPR008929">
    <property type="entry name" value="Chondroitin_lyas"/>
</dbReference>
<dbReference type="Gene3D" id="1.50.10.100">
    <property type="entry name" value="Chondroitin AC/alginate lyase"/>
    <property type="match status" value="1"/>
</dbReference>
<protein>
    <submittedName>
        <fullName evidence="6">Heparinase II/III-like protein</fullName>
    </submittedName>
</protein>
<organism evidence="6">
    <name type="scientific">uncultured Pleomorphomonas sp</name>
    <dbReference type="NCBI Taxonomy" id="442121"/>
    <lineage>
        <taxon>Bacteria</taxon>
        <taxon>Pseudomonadati</taxon>
        <taxon>Pseudomonadota</taxon>
        <taxon>Alphaproteobacteria</taxon>
        <taxon>Hyphomicrobiales</taxon>
        <taxon>Pleomorphomonadaceae</taxon>
        <taxon>Pleomorphomonas</taxon>
        <taxon>environmental samples</taxon>
    </lineage>
</organism>
<dbReference type="InterPro" id="IPR012480">
    <property type="entry name" value="Hepar_II_III_C"/>
</dbReference>
<dbReference type="GO" id="GO:0016829">
    <property type="term" value="F:lyase activity"/>
    <property type="evidence" value="ECO:0007669"/>
    <property type="project" value="UniProtKB-KW"/>
</dbReference>
<evidence type="ECO:0000256" key="4">
    <source>
        <dbReference type="ARBA" id="ARBA00023239"/>
    </source>
</evidence>
<dbReference type="EMBL" id="FMJD01000008">
    <property type="protein sequence ID" value="SCM76854.1"/>
    <property type="molecule type" value="Genomic_DNA"/>
</dbReference>